<dbReference type="Proteomes" id="UP001054945">
    <property type="component" value="Unassembled WGS sequence"/>
</dbReference>
<proteinExistence type="predicted"/>
<keyword evidence="3" id="KW-1185">Reference proteome</keyword>
<dbReference type="AlphaFoldDB" id="A0AAV4Y5Y7"/>
<comment type="caution">
    <text evidence="2">The sequence shown here is derived from an EMBL/GenBank/DDBJ whole genome shotgun (WGS) entry which is preliminary data.</text>
</comment>
<evidence type="ECO:0000313" key="2">
    <source>
        <dbReference type="EMBL" id="GIZ02430.1"/>
    </source>
</evidence>
<name>A0AAV4Y5Y7_CAEEX</name>
<evidence type="ECO:0000313" key="3">
    <source>
        <dbReference type="Proteomes" id="UP001054945"/>
    </source>
</evidence>
<evidence type="ECO:0008006" key="4">
    <source>
        <dbReference type="Google" id="ProtNLM"/>
    </source>
</evidence>
<protein>
    <recommendedName>
        <fullName evidence="4">Secreted protein</fullName>
    </recommendedName>
</protein>
<accession>A0AAV4Y5Y7</accession>
<keyword evidence="1" id="KW-0812">Transmembrane</keyword>
<sequence>MGLTTFAIHDFIPFLFFFFLPTTTTCVMDVAHTYPQRFSTMSFKIANLTADFAANGLASYCKRIWKVPLGSIDWRPPGFFQKGWFFFYEGLICPRLQLAKSH</sequence>
<organism evidence="2 3">
    <name type="scientific">Caerostris extrusa</name>
    <name type="common">Bark spider</name>
    <name type="synonym">Caerostris bankana</name>
    <dbReference type="NCBI Taxonomy" id="172846"/>
    <lineage>
        <taxon>Eukaryota</taxon>
        <taxon>Metazoa</taxon>
        <taxon>Ecdysozoa</taxon>
        <taxon>Arthropoda</taxon>
        <taxon>Chelicerata</taxon>
        <taxon>Arachnida</taxon>
        <taxon>Araneae</taxon>
        <taxon>Araneomorphae</taxon>
        <taxon>Entelegynae</taxon>
        <taxon>Araneoidea</taxon>
        <taxon>Araneidae</taxon>
        <taxon>Caerostris</taxon>
    </lineage>
</organism>
<keyword evidence="1" id="KW-1133">Transmembrane helix</keyword>
<keyword evidence="1" id="KW-0472">Membrane</keyword>
<evidence type="ECO:0000256" key="1">
    <source>
        <dbReference type="SAM" id="Phobius"/>
    </source>
</evidence>
<dbReference type="EMBL" id="BPLR01001458">
    <property type="protein sequence ID" value="GIZ02430.1"/>
    <property type="molecule type" value="Genomic_DNA"/>
</dbReference>
<gene>
    <name evidence="2" type="ORF">CEXT_25571</name>
</gene>
<reference evidence="2 3" key="1">
    <citation type="submission" date="2021-06" db="EMBL/GenBank/DDBJ databases">
        <title>Caerostris extrusa draft genome.</title>
        <authorList>
            <person name="Kono N."/>
            <person name="Arakawa K."/>
        </authorList>
    </citation>
    <scope>NUCLEOTIDE SEQUENCE [LARGE SCALE GENOMIC DNA]</scope>
</reference>
<feature type="transmembrane region" description="Helical" evidence="1">
    <location>
        <begin position="12"/>
        <end position="31"/>
    </location>
</feature>